<protein>
    <submittedName>
        <fullName evidence="1">Uncharacterized protein</fullName>
    </submittedName>
</protein>
<evidence type="ECO:0000313" key="1">
    <source>
        <dbReference type="EMBL" id="MBX37186.1"/>
    </source>
</evidence>
<accession>A0A2P2N448</accession>
<sequence>MQLTRTRERIEELCMVFQFPLQDMISI</sequence>
<name>A0A2P2N448_RHIMU</name>
<proteinExistence type="predicted"/>
<reference evidence="1" key="1">
    <citation type="submission" date="2018-02" db="EMBL/GenBank/DDBJ databases">
        <title>Rhizophora mucronata_Transcriptome.</title>
        <authorList>
            <person name="Meera S.P."/>
            <person name="Sreeshan A."/>
            <person name="Augustine A."/>
        </authorList>
    </citation>
    <scope>NUCLEOTIDE SEQUENCE</scope>
    <source>
        <tissue evidence="1">Leaf</tissue>
    </source>
</reference>
<dbReference type="AlphaFoldDB" id="A0A2P2N448"/>
<dbReference type="EMBL" id="GGEC01056702">
    <property type="protein sequence ID" value="MBX37186.1"/>
    <property type="molecule type" value="Transcribed_RNA"/>
</dbReference>
<organism evidence="1">
    <name type="scientific">Rhizophora mucronata</name>
    <name type="common">Asiatic mangrove</name>
    <dbReference type="NCBI Taxonomy" id="61149"/>
    <lineage>
        <taxon>Eukaryota</taxon>
        <taxon>Viridiplantae</taxon>
        <taxon>Streptophyta</taxon>
        <taxon>Embryophyta</taxon>
        <taxon>Tracheophyta</taxon>
        <taxon>Spermatophyta</taxon>
        <taxon>Magnoliopsida</taxon>
        <taxon>eudicotyledons</taxon>
        <taxon>Gunneridae</taxon>
        <taxon>Pentapetalae</taxon>
        <taxon>rosids</taxon>
        <taxon>fabids</taxon>
        <taxon>Malpighiales</taxon>
        <taxon>Rhizophoraceae</taxon>
        <taxon>Rhizophora</taxon>
    </lineage>
</organism>